<dbReference type="InterPro" id="IPR000477">
    <property type="entry name" value="RT_dom"/>
</dbReference>
<evidence type="ECO:0000256" key="3">
    <source>
        <dbReference type="ARBA" id="ARBA00022695"/>
    </source>
</evidence>
<feature type="compositionally biased region" description="Low complexity" evidence="8">
    <location>
        <begin position="397"/>
        <end position="414"/>
    </location>
</feature>
<dbReference type="STRING" id="1432141.A0A015J1N0"/>
<keyword evidence="11" id="KW-1185">Reference proteome</keyword>
<keyword evidence="3" id="KW-0548">Nucleotidyltransferase</keyword>
<sequence>MLEQGLIKPSTSPWSFPVVVVKKKNGKLRFCVNYKPLNDITKKDNYPLPRIDELLDSLQDAQWFTTLDLASGYWQIKVRAEDQEKTAFITKFGTYEFKVMPFGLCNAPATFQRTMDKVLHGIKEKFVLVYLDDVIIYSKTFKDHIQHLEEVLNRIRKANLRLKAEKCYFAAAELQFLGHVVGKEGVKPDPEKVNKMVNYPEPQNIRELRGVLGLFSYYRRFIKDFAKVADPMYKLLKKDAPYEWTNLQQKAFENLRDKLTTAPIVQYPDFSKPFFLYTDASTIGLGAVLAQKTDDQEHVIAYASRTLIPAEKNYAITELECLAIVWAVKYFRHYLYGSKFTIITDHAALKWLLNSTTENNNKRLERWKIALSEYKYDIVYRKGTKHANADAFSRLDSTSTNNHTNPSTSHNDYG</sequence>
<dbReference type="InterPro" id="IPR041373">
    <property type="entry name" value="RT_RNaseH"/>
</dbReference>
<dbReference type="AlphaFoldDB" id="A0A015J1N0"/>
<dbReference type="OMA" id="MATISTW"/>
<dbReference type="PANTHER" id="PTHR37984:SF5">
    <property type="entry name" value="PROTEIN NYNRIN-LIKE"/>
    <property type="match status" value="1"/>
</dbReference>
<feature type="region of interest" description="Disordered" evidence="8">
    <location>
        <begin position="394"/>
        <end position="414"/>
    </location>
</feature>
<dbReference type="OrthoDB" id="5593162at2759"/>
<keyword evidence="6" id="KW-0378">Hydrolase</keyword>
<evidence type="ECO:0000256" key="8">
    <source>
        <dbReference type="SAM" id="MobiDB-lite"/>
    </source>
</evidence>
<dbReference type="Pfam" id="PF17917">
    <property type="entry name" value="RT_RNaseH"/>
    <property type="match status" value="1"/>
</dbReference>
<keyword evidence="5" id="KW-0255">Endonuclease</keyword>
<comment type="caution">
    <text evidence="10">The sequence shown here is derived from an EMBL/GenBank/DDBJ whole genome shotgun (WGS) entry which is preliminary data.</text>
</comment>
<dbReference type="InterPro" id="IPR050951">
    <property type="entry name" value="Retrovirus_Pol_polyprotein"/>
</dbReference>
<keyword evidence="1" id="KW-0645">Protease</keyword>
<dbReference type="FunFam" id="3.10.20.370:FF:000001">
    <property type="entry name" value="Retrovirus-related Pol polyprotein from transposon 17.6-like protein"/>
    <property type="match status" value="1"/>
</dbReference>
<dbReference type="Gene3D" id="3.10.20.370">
    <property type="match status" value="1"/>
</dbReference>
<dbReference type="PANTHER" id="PTHR37984">
    <property type="entry name" value="PROTEIN CBG26694"/>
    <property type="match status" value="1"/>
</dbReference>
<dbReference type="FunFam" id="3.10.10.10:FF:000007">
    <property type="entry name" value="Retrovirus-related Pol polyprotein from transposon 17.6-like Protein"/>
    <property type="match status" value="1"/>
</dbReference>
<evidence type="ECO:0000313" key="11">
    <source>
        <dbReference type="Proteomes" id="UP000022910"/>
    </source>
</evidence>
<organism evidence="10 11">
    <name type="scientific">Rhizophagus irregularis (strain DAOM 197198w)</name>
    <name type="common">Glomus intraradices</name>
    <dbReference type="NCBI Taxonomy" id="1432141"/>
    <lineage>
        <taxon>Eukaryota</taxon>
        <taxon>Fungi</taxon>
        <taxon>Fungi incertae sedis</taxon>
        <taxon>Mucoromycota</taxon>
        <taxon>Glomeromycotina</taxon>
        <taxon>Glomeromycetes</taxon>
        <taxon>Glomerales</taxon>
        <taxon>Glomeraceae</taxon>
        <taxon>Rhizophagus</taxon>
    </lineage>
</organism>
<dbReference type="CDD" id="cd01647">
    <property type="entry name" value="RT_LTR"/>
    <property type="match status" value="1"/>
</dbReference>
<dbReference type="PROSITE" id="PS50878">
    <property type="entry name" value="RT_POL"/>
    <property type="match status" value="1"/>
</dbReference>
<dbReference type="GO" id="GO:0008233">
    <property type="term" value="F:peptidase activity"/>
    <property type="evidence" value="ECO:0007669"/>
    <property type="project" value="UniProtKB-KW"/>
</dbReference>
<dbReference type="FunFam" id="3.30.70.270:FF:000020">
    <property type="entry name" value="Transposon Tf2-6 polyprotein-like Protein"/>
    <property type="match status" value="1"/>
</dbReference>
<keyword evidence="4" id="KW-0540">Nuclease</keyword>
<evidence type="ECO:0000259" key="9">
    <source>
        <dbReference type="PROSITE" id="PS50878"/>
    </source>
</evidence>
<dbReference type="HOGENOM" id="CLU_000384_33_10_1"/>
<accession>A0A015J1N0</accession>
<keyword evidence="7" id="KW-0695">RNA-directed DNA polymerase</keyword>
<evidence type="ECO:0000256" key="5">
    <source>
        <dbReference type="ARBA" id="ARBA00022759"/>
    </source>
</evidence>
<proteinExistence type="predicted"/>
<evidence type="ECO:0000313" key="10">
    <source>
        <dbReference type="EMBL" id="EXX63432.1"/>
    </source>
</evidence>
<reference evidence="10 11" key="1">
    <citation type="submission" date="2014-02" db="EMBL/GenBank/DDBJ databases">
        <title>Single nucleus genome sequencing reveals high similarity among nuclei of an endomycorrhizal fungus.</title>
        <authorList>
            <person name="Lin K."/>
            <person name="Geurts R."/>
            <person name="Zhang Z."/>
            <person name="Limpens E."/>
            <person name="Saunders D.G."/>
            <person name="Mu D."/>
            <person name="Pang E."/>
            <person name="Cao H."/>
            <person name="Cha H."/>
            <person name="Lin T."/>
            <person name="Zhou Q."/>
            <person name="Shang Y."/>
            <person name="Li Y."/>
            <person name="Ivanov S."/>
            <person name="Sharma T."/>
            <person name="Velzen R.V."/>
            <person name="Ruijter N.D."/>
            <person name="Aanen D.K."/>
            <person name="Win J."/>
            <person name="Kamoun S."/>
            <person name="Bisseling T."/>
            <person name="Huang S."/>
        </authorList>
    </citation>
    <scope>NUCLEOTIDE SEQUENCE [LARGE SCALE GENOMIC DNA]</scope>
    <source>
        <strain evidence="11">DAOM197198w</strain>
    </source>
</reference>
<evidence type="ECO:0000256" key="6">
    <source>
        <dbReference type="ARBA" id="ARBA00022801"/>
    </source>
</evidence>
<evidence type="ECO:0000256" key="1">
    <source>
        <dbReference type="ARBA" id="ARBA00022670"/>
    </source>
</evidence>
<dbReference type="InterPro" id="IPR043502">
    <property type="entry name" value="DNA/RNA_pol_sf"/>
</dbReference>
<dbReference type="GO" id="GO:0004519">
    <property type="term" value="F:endonuclease activity"/>
    <property type="evidence" value="ECO:0007669"/>
    <property type="project" value="UniProtKB-KW"/>
</dbReference>
<dbReference type="InterPro" id="IPR043128">
    <property type="entry name" value="Rev_trsase/Diguanyl_cyclase"/>
</dbReference>
<keyword evidence="2" id="KW-0808">Transferase</keyword>
<dbReference type="GO" id="GO:0003964">
    <property type="term" value="F:RNA-directed DNA polymerase activity"/>
    <property type="evidence" value="ECO:0007669"/>
    <property type="project" value="UniProtKB-KW"/>
</dbReference>
<gene>
    <name evidence="10" type="ORF">RirG_152380</name>
</gene>
<evidence type="ECO:0000256" key="4">
    <source>
        <dbReference type="ARBA" id="ARBA00022722"/>
    </source>
</evidence>
<dbReference type="Gene3D" id="3.10.10.10">
    <property type="entry name" value="HIV Type 1 Reverse Transcriptase, subunit A, domain 1"/>
    <property type="match status" value="1"/>
</dbReference>
<dbReference type="CDD" id="cd09274">
    <property type="entry name" value="RNase_HI_RT_Ty3"/>
    <property type="match status" value="1"/>
</dbReference>
<evidence type="ECO:0000256" key="2">
    <source>
        <dbReference type="ARBA" id="ARBA00022679"/>
    </source>
</evidence>
<dbReference type="Gene3D" id="3.30.70.270">
    <property type="match status" value="2"/>
</dbReference>
<dbReference type="SUPFAM" id="SSF56672">
    <property type="entry name" value="DNA/RNA polymerases"/>
    <property type="match status" value="1"/>
</dbReference>
<dbReference type="Proteomes" id="UP000022910">
    <property type="component" value="Unassembled WGS sequence"/>
</dbReference>
<evidence type="ECO:0000256" key="7">
    <source>
        <dbReference type="ARBA" id="ARBA00022918"/>
    </source>
</evidence>
<dbReference type="EMBL" id="JEMT01023946">
    <property type="protein sequence ID" value="EXX63432.1"/>
    <property type="molecule type" value="Genomic_DNA"/>
</dbReference>
<dbReference type="Pfam" id="PF00078">
    <property type="entry name" value="RVT_1"/>
    <property type="match status" value="1"/>
</dbReference>
<protein>
    <submittedName>
        <fullName evidence="10">Gag-pol fusion protein</fullName>
    </submittedName>
</protein>
<dbReference type="GO" id="GO:0006508">
    <property type="term" value="P:proteolysis"/>
    <property type="evidence" value="ECO:0007669"/>
    <property type="project" value="UniProtKB-KW"/>
</dbReference>
<name>A0A015J1N0_RHIIW</name>
<feature type="domain" description="Reverse transcriptase" evidence="9">
    <location>
        <begin position="2"/>
        <end position="181"/>
    </location>
</feature>